<proteinExistence type="predicted"/>
<feature type="region of interest" description="Disordered" evidence="1">
    <location>
        <begin position="37"/>
        <end position="57"/>
    </location>
</feature>
<reference evidence="2 3" key="1">
    <citation type="submission" date="2017-11" db="EMBL/GenBank/DDBJ databases">
        <title>De-novo sequencing of pomegranate (Punica granatum L.) genome.</title>
        <authorList>
            <person name="Akparov Z."/>
            <person name="Amiraslanov A."/>
            <person name="Hajiyeva S."/>
            <person name="Abbasov M."/>
            <person name="Kaur K."/>
            <person name="Hamwieh A."/>
            <person name="Solovyev V."/>
            <person name="Salamov A."/>
            <person name="Braich B."/>
            <person name="Kosarev P."/>
            <person name="Mahmoud A."/>
            <person name="Hajiyev E."/>
            <person name="Babayeva S."/>
            <person name="Izzatullayeva V."/>
            <person name="Mammadov A."/>
            <person name="Mammadov A."/>
            <person name="Sharifova S."/>
            <person name="Ojaghi J."/>
            <person name="Eynullazada K."/>
            <person name="Bayramov B."/>
            <person name="Abdulazimova A."/>
            <person name="Shahmuradov I."/>
        </authorList>
    </citation>
    <scope>NUCLEOTIDE SEQUENCE [LARGE SCALE GENOMIC DNA]</scope>
    <source>
        <strain evidence="3">cv. AG2017</strain>
        <tissue evidence="2">Leaf</tissue>
    </source>
</reference>
<dbReference type="Proteomes" id="UP000233551">
    <property type="component" value="Unassembled WGS sequence"/>
</dbReference>
<evidence type="ECO:0000313" key="2">
    <source>
        <dbReference type="EMBL" id="PKI58032.1"/>
    </source>
</evidence>
<sequence length="235" mass="25506">MECHGMGKRVNLAEEGDLFFAEPSWRAEAPSSREEWMPVEASSPAISSWRGGRGEKSLEGPIPNAEGLREEGQCTTVGVKCPLNLFGSVKQRVGYGSSSSFLPFQLAVCLYGGDDDWSLNQTVDAGGGFLTGDLVLEGGRGEKSLEGPIPNAEVRSCMKALCKWSAMAWSRGSTWLRRGTCSLENQAGELKRQAQEKRSAMAGIVRSRDMFCEALLEKEIIWVRSICEGCGDAGE</sequence>
<evidence type="ECO:0000256" key="1">
    <source>
        <dbReference type="SAM" id="MobiDB-lite"/>
    </source>
</evidence>
<name>A0A2I0JP37_PUNGR</name>
<dbReference type="EMBL" id="PGOL01001449">
    <property type="protein sequence ID" value="PKI58032.1"/>
    <property type="molecule type" value="Genomic_DNA"/>
</dbReference>
<dbReference type="AlphaFoldDB" id="A0A2I0JP37"/>
<organism evidence="2 3">
    <name type="scientific">Punica granatum</name>
    <name type="common">Pomegranate</name>
    <dbReference type="NCBI Taxonomy" id="22663"/>
    <lineage>
        <taxon>Eukaryota</taxon>
        <taxon>Viridiplantae</taxon>
        <taxon>Streptophyta</taxon>
        <taxon>Embryophyta</taxon>
        <taxon>Tracheophyta</taxon>
        <taxon>Spermatophyta</taxon>
        <taxon>Magnoliopsida</taxon>
        <taxon>eudicotyledons</taxon>
        <taxon>Gunneridae</taxon>
        <taxon>Pentapetalae</taxon>
        <taxon>rosids</taxon>
        <taxon>malvids</taxon>
        <taxon>Myrtales</taxon>
        <taxon>Lythraceae</taxon>
        <taxon>Punica</taxon>
    </lineage>
</organism>
<keyword evidence="3" id="KW-1185">Reference proteome</keyword>
<accession>A0A2I0JP37</accession>
<gene>
    <name evidence="2" type="ORF">CRG98_021612</name>
</gene>
<evidence type="ECO:0000313" key="3">
    <source>
        <dbReference type="Proteomes" id="UP000233551"/>
    </source>
</evidence>
<protein>
    <submittedName>
        <fullName evidence="2">Uncharacterized protein</fullName>
    </submittedName>
</protein>
<comment type="caution">
    <text evidence="2">The sequence shown here is derived from an EMBL/GenBank/DDBJ whole genome shotgun (WGS) entry which is preliminary data.</text>
</comment>